<proteinExistence type="predicted"/>
<feature type="domain" description="Death" evidence="2">
    <location>
        <begin position="164"/>
        <end position="220"/>
    </location>
</feature>
<evidence type="ECO:0000313" key="4">
    <source>
        <dbReference type="EMBL" id="VDI37367.1"/>
    </source>
</evidence>
<dbReference type="PROSITE" id="PS50168">
    <property type="entry name" value="DED"/>
    <property type="match status" value="1"/>
</dbReference>
<dbReference type="PANTHER" id="PTHR48169:SF7">
    <property type="entry name" value="CASPASE 10"/>
    <property type="match status" value="1"/>
</dbReference>
<dbReference type="AlphaFoldDB" id="A0A8B6EMY6"/>
<dbReference type="Pfam" id="PF00531">
    <property type="entry name" value="Death"/>
    <property type="match status" value="1"/>
</dbReference>
<feature type="domain" description="DED" evidence="3">
    <location>
        <begin position="5"/>
        <end position="83"/>
    </location>
</feature>
<keyword evidence="1" id="KW-0053">Apoptosis</keyword>
<dbReference type="InterPro" id="IPR001875">
    <property type="entry name" value="DED_dom"/>
</dbReference>
<evidence type="ECO:0000259" key="3">
    <source>
        <dbReference type="PROSITE" id="PS50168"/>
    </source>
</evidence>
<comment type="caution">
    <text evidence="4">The sequence shown here is derived from an EMBL/GenBank/DDBJ whole genome shotgun (WGS) entry which is preliminary data.</text>
</comment>
<protein>
    <submittedName>
        <fullName evidence="4">FAS-associated death domain protein</fullName>
    </submittedName>
</protein>
<dbReference type="InterPro" id="IPR011029">
    <property type="entry name" value="DEATH-like_dom_sf"/>
</dbReference>
<dbReference type="CDD" id="cd08336">
    <property type="entry name" value="DED_FADD"/>
    <property type="match status" value="1"/>
</dbReference>
<dbReference type="EMBL" id="UYJE01005438">
    <property type="protein sequence ID" value="VDI37367.1"/>
    <property type="molecule type" value="Genomic_DNA"/>
</dbReference>
<dbReference type="SUPFAM" id="SSF47986">
    <property type="entry name" value="DEATH domain"/>
    <property type="match status" value="2"/>
</dbReference>
<dbReference type="Proteomes" id="UP000596742">
    <property type="component" value="Unassembled WGS sequence"/>
</dbReference>
<dbReference type="Gene3D" id="1.10.533.10">
    <property type="entry name" value="Death Domain, Fas"/>
    <property type="match status" value="2"/>
</dbReference>
<dbReference type="GO" id="GO:0042981">
    <property type="term" value="P:regulation of apoptotic process"/>
    <property type="evidence" value="ECO:0007669"/>
    <property type="project" value="InterPro"/>
</dbReference>
<name>A0A8B6EMY6_MYTGA</name>
<gene>
    <name evidence="4" type="ORF">MGAL_10B036120</name>
</gene>
<dbReference type="GO" id="GO:0006915">
    <property type="term" value="P:apoptotic process"/>
    <property type="evidence" value="ECO:0007669"/>
    <property type="project" value="UniProtKB-KW"/>
</dbReference>
<reference evidence="4" key="1">
    <citation type="submission" date="2018-11" db="EMBL/GenBank/DDBJ databases">
        <authorList>
            <person name="Alioto T."/>
            <person name="Alioto T."/>
        </authorList>
    </citation>
    <scope>NUCLEOTIDE SEQUENCE</scope>
</reference>
<dbReference type="GO" id="GO:0007165">
    <property type="term" value="P:signal transduction"/>
    <property type="evidence" value="ECO:0007669"/>
    <property type="project" value="InterPro"/>
</dbReference>
<evidence type="ECO:0000259" key="2">
    <source>
        <dbReference type="PROSITE" id="PS50017"/>
    </source>
</evidence>
<dbReference type="SMART" id="SM00031">
    <property type="entry name" value="DED"/>
    <property type="match status" value="1"/>
</dbReference>
<sequence length="237" mass="27414">MGDMEFNSMLIDVAKHLNADDIHRMKFMCKDIVKKRDMEKVETALDLFTELQSREKLTANNTSFLKQLLDKCEKFNAIRVIDQFENNRLNHPVASVGNGEVRMDTSPGVLHQALQQAQPVPVVPQPAHQSHNSVASRREDPIVQQQLNALRPEFNFLMKNLSREWRFYLRALGMSDSDVDIVESDYPRSLRDQIYQSLVMWAKEYKEKATKTELIRALKDGSVERFDLASKLEKGNY</sequence>
<dbReference type="PROSITE" id="PS50017">
    <property type="entry name" value="DEATH_DOMAIN"/>
    <property type="match status" value="1"/>
</dbReference>
<dbReference type="InterPro" id="IPR000488">
    <property type="entry name" value="Death_dom"/>
</dbReference>
<dbReference type="OrthoDB" id="100767at2759"/>
<accession>A0A8B6EMY6</accession>
<organism evidence="4 5">
    <name type="scientific">Mytilus galloprovincialis</name>
    <name type="common">Mediterranean mussel</name>
    <dbReference type="NCBI Taxonomy" id="29158"/>
    <lineage>
        <taxon>Eukaryota</taxon>
        <taxon>Metazoa</taxon>
        <taxon>Spiralia</taxon>
        <taxon>Lophotrochozoa</taxon>
        <taxon>Mollusca</taxon>
        <taxon>Bivalvia</taxon>
        <taxon>Autobranchia</taxon>
        <taxon>Pteriomorphia</taxon>
        <taxon>Mytilida</taxon>
        <taxon>Mytiloidea</taxon>
        <taxon>Mytilidae</taxon>
        <taxon>Mytilinae</taxon>
        <taxon>Mytilus</taxon>
    </lineage>
</organism>
<keyword evidence="5" id="KW-1185">Reference proteome</keyword>
<evidence type="ECO:0000313" key="5">
    <source>
        <dbReference type="Proteomes" id="UP000596742"/>
    </source>
</evidence>
<dbReference type="PANTHER" id="PTHR48169">
    <property type="entry name" value="DED DOMAIN-CONTAINING PROTEIN"/>
    <property type="match status" value="1"/>
</dbReference>
<dbReference type="SMART" id="SM00005">
    <property type="entry name" value="DEATH"/>
    <property type="match status" value="1"/>
</dbReference>
<dbReference type="Pfam" id="PF01335">
    <property type="entry name" value="DED"/>
    <property type="match status" value="1"/>
</dbReference>
<evidence type="ECO:0000256" key="1">
    <source>
        <dbReference type="ARBA" id="ARBA00022703"/>
    </source>
</evidence>